<evidence type="ECO:0000256" key="6">
    <source>
        <dbReference type="HAMAP-Rule" id="MF_00267"/>
    </source>
</evidence>
<evidence type="ECO:0000313" key="11">
    <source>
        <dbReference type="Proteomes" id="UP000677265"/>
    </source>
</evidence>
<evidence type="ECO:0000256" key="1">
    <source>
        <dbReference type="ARBA" id="ARBA00006291"/>
    </source>
</evidence>
<dbReference type="PROSITE" id="PS51745">
    <property type="entry name" value="PB1"/>
    <property type="match status" value="1"/>
</dbReference>
<sequence>MKNRQNVTIKGTKDGLVLHLDDTCSYEELKQELDQKLSANSRTQEERHLISVKVDIGNRYLTDDQKEELKELIRQKKNLMVDDIESNVITKEEANRLKEENEVVTVSRIVRSGQVLRVSGDLLLIGDVNPGGTVIAGGNIFIMGVLKGIAHAGCFGNEQAVIAASSMKPSQLRIGEYINRSPDSNPANEHREMECAYINENHYIIIDRLQALNHLRPNLTRLEGGH</sequence>
<evidence type="ECO:0000256" key="3">
    <source>
        <dbReference type="ARBA" id="ARBA00023210"/>
    </source>
</evidence>
<dbReference type="SUPFAM" id="SSF63848">
    <property type="entry name" value="Cell-division inhibitor MinC, C-terminal domain"/>
    <property type="match status" value="1"/>
</dbReference>
<evidence type="ECO:0000259" key="8">
    <source>
        <dbReference type="PROSITE" id="PS51745"/>
    </source>
</evidence>
<organism evidence="9">
    <name type="scientific">Neobacillus citreus</name>
    <dbReference type="NCBI Taxonomy" id="2833578"/>
    <lineage>
        <taxon>Bacteria</taxon>
        <taxon>Bacillati</taxon>
        <taxon>Bacillota</taxon>
        <taxon>Bacilli</taxon>
        <taxon>Bacillales</taxon>
        <taxon>Bacillaceae</taxon>
        <taxon>Neobacillus</taxon>
    </lineage>
</organism>
<dbReference type="EMBL" id="JAGYPE010000005">
    <property type="protein sequence ID" value="MBS4184818.1"/>
    <property type="molecule type" value="Genomic_DNA"/>
</dbReference>
<comment type="function">
    <text evidence="6">Cell division inhibitor that blocks the formation of polar Z ring septums. Rapidly oscillates between the poles of the cell to destabilize FtsZ filaments that have formed before they mature into polar Z rings. Prevents FtsZ polymerization.</text>
</comment>
<feature type="coiled-coil region" evidence="7">
    <location>
        <begin position="26"/>
        <end position="82"/>
    </location>
</feature>
<dbReference type="Gene3D" id="2.160.20.70">
    <property type="match status" value="1"/>
</dbReference>
<dbReference type="HAMAP" id="MF_00267">
    <property type="entry name" value="MinC"/>
    <property type="match status" value="1"/>
</dbReference>
<keyword evidence="7" id="KW-0175">Coiled coil</keyword>
<keyword evidence="3 6" id="KW-0717">Septation</keyword>
<dbReference type="PANTHER" id="PTHR34108">
    <property type="entry name" value="SEPTUM SITE-DETERMINING PROTEIN MINC"/>
    <property type="match status" value="1"/>
</dbReference>
<evidence type="ECO:0000256" key="7">
    <source>
        <dbReference type="SAM" id="Coils"/>
    </source>
</evidence>
<keyword evidence="2 6" id="KW-0132">Cell division</keyword>
<evidence type="ECO:0000313" key="10">
    <source>
        <dbReference type="EMBL" id="MCH6266703.1"/>
    </source>
</evidence>
<keyword evidence="4 6" id="KW-0131">Cell cycle</keyword>
<evidence type="ECO:0000256" key="2">
    <source>
        <dbReference type="ARBA" id="ARBA00022618"/>
    </source>
</evidence>
<dbReference type="AlphaFoldDB" id="A0A942T482"/>
<dbReference type="Pfam" id="PF22642">
    <property type="entry name" value="MinC_N_1"/>
    <property type="match status" value="1"/>
</dbReference>
<dbReference type="PANTHER" id="PTHR34108:SF1">
    <property type="entry name" value="SEPTUM SITE-DETERMINING PROTEIN MINC"/>
    <property type="match status" value="1"/>
</dbReference>
<evidence type="ECO:0000313" key="9">
    <source>
        <dbReference type="EMBL" id="MBS4184818.1"/>
    </source>
</evidence>
<dbReference type="InterPro" id="IPR013033">
    <property type="entry name" value="MinC"/>
</dbReference>
<feature type="domain" description="PB1" evidence="8">
    <location>
        <begin position="2"/>
        <end position="84"/>
    </location>
</feature>
<reference evidence="9" key="1">
    <citation type="submission" date="2021-05" db="EMBL/GenBank/DDBJ databases">
        <title>Novel Bacillus species.</title>
        <authorList>
            <person name="Liu G."/>
        </authorList>
    </citation>
    <scope>NUCLEOTIDE SEQUENCE</scope>
    <source>
        <strain evidence="9 11">FJAT-50051</strain>
    </source>
</reference>
<protein>
    <recommendedName>
        <fullName evidence="6">Probable septum site-determining protein MinC</fullName>
    </recommendedName>
</protein>
<dbReference type="NCBIfam" id="TIGR01222">
    <property type="entry name" value="minC"/>
    <property type="match status" value="1"/>
</dbReference>
<evidence type="ECO:0000256" key="5">
    <source>
        <dbReference type="ARBA" id="ARBA00046874"/>
    </source>
</evidence>
<dbReference type="GO" id="GO:0000902">
    <property type="term" value="P:cell morphogenesis"/>
    <property type="evidence" value="ECO:0007669"/>
    <property type="project" value="InterPro"/>
</dbReference>
<proteinExistence type="inferred from homology"/>
<accession>A0A942T482</accession>
<comment type="similarity">
    <text evidence="1 6">Belongs to the MinC family.</text>
</comment>
<dbReference type="InterPro" id="IPR036145">
    <property type="entry name" value="MinC_C_sf"/>
</dbReference>
<dbReference type="Pfam" id="PF03775">
    <property type="entry name" value="MinC_C"/>
    <property type="match status" value="1"/>
</dbReference>
<dbReference type="EMBL" id="JAGYPE020000024">
    <property type="protein sequence ID" value="MCH6266703.1"/>
    <property type="molecule type" value="Genomic_DNA"/>
</dbReference>
<evidence type="ECO:0000256" key="4">
    <source>
        <dbReference type="ARBA" id="ARBA00023306"/>
    </source>
</evidence>
<dbReference type="GO" id="GO:0000917">
    <property type="term" value="P:division septum assembly"/>
    <property type="evidence" value="ECO:0007669"/>
    <property type="project" value="UniProtKB-KW"/>
</dbReference>
<dbReference type="InterPro" id="IPR005526">
    <property type="entry name" value="Septum_form_inhib_MinC_C"/>
</dbReference>
<comment type="subunit">
    <text evidence="5 6">Interacts with MinD and FtsZ.</text>
</comment>
<dbReference type="InterPro" id="IPR055219">
    <property type="entry name" value="MinC_N_1"/>
</dbReference>
<comment type="caution">
    <text evidence="9">The sequence shown here is derived from an EMBL/GenBank/DDBJ whole genome shotgun (WGS) entry which is preliminary data.</text>
</comment>
<name>A0A942T482_9BACI</name>
<dbReference type="Gene3D" id="3.30.160.540">
    <property type="match status" value="1"/>
</dbReference>
<dbReference type="Proteomes" id="UP000677265">
    <property type="component" value="Unassembled WGS sequence"/>
</dbReference>
<dbReference type="InterPro" id="IPR016098">
    <property type="entry name" value="CAP/MinC_C"/>
</dbReference>
<dbReference type="RefSeq" id="WP_213144712.1">
    <property type="nucleotide sequence ID" value="NZ_JAGYPE020000024.1"/>
</dbReference>
<gene>
    <name evidence="6 9" type="primary">minC</name>
    <name evidence="10" type="ORF">KHB02_014330</name>
    <name evidence="9" type="ORF">KHB02_25915</name>
</gene>
<keyword evidence="11" id="KW-1185">Reference proteome</keyword>
<dbReference type="InterPro" id="IPR053793">
    <property type="entry name" value="PB1-like"/>
</dbReference>
<dbReference type="GO" id="GO:1901891">
    <property type="term" value="P:regulation of cell septum assembly"/>
    <property type="evidence" value="ECO:0007669"/>
    <property type="project" value="InterPro"/>
</dbReference>
<dbReference type="NCBIfam" id="NF001772">
    <property type="entry name" value="PRK00513.1-3"/>
    <property type="match status" value="1"/>
</dbReference>